<gene>
    <name evidence="1" type="ORF">GCM10010420_39600</name>
</gene>
<comment type="caution">
    <text evidence="1">The sequence shown here is derived from an EMBL/GenBank/DDBJ whole genome shotgun (WGS) entry which is preliminary data.</text>
</comment>
<evidence type="ECO:0000313" key="1">
    <source>
        <dbReference type="EMBL" id="GAA2407561.1"/>
    </source>
</evidence>
<keyword evidence="2" id="KW-1185">Reference proteome</keyword>
<accession>A0ABN3ILF7</accession>
<evidence type="ECO:0000313" key="2">
    <source>
        <dbReference type="Proteomes" id="UP001500058"/>
    </source>
</evidence>
<dbReference type="Proteomes" id="UP001500058">
    <property type="component" value="Unassembled WGS sequence"/>
</dbReference>
<proteinExistence type="predicted"/>
<name>A0ABN3ILF7_9ACTN</name>
<organism evidence="1 2">
    <name type="scientific">Streptomyces glaucosporus</name>
    <dbReference type="NCBI Taxonomy" id="284044"/>
    <lineage>
        <taxon>Bacteria</taxon>
        <taxon>Bacillati</taxon>
        <taxon>Actinomycetota</taxon>
        <taxon>Actinomycetes</taxon>
        <taxon>Kitasatosporales</taxon>
        <taxon>Streptomycetaceae</taxon>
        <taxon>Streptomyces</taxon>
    </lineage>
</organism>
<dbReference type="EMBL" id="BAAATJ010000019">
    <property type="protein sequence ID" value="GAA2407561.1"/>
    <property type="molecule type" value="Genomic_DNA"/>
</dbReference>
<sequence length="125" mass="13826">MKPTDAALAEITAEFCDSEPEHRDSGDLSFLVKTARRHGLLEGVTVHELTPEACGDEAFLITVEIADRITVSSSPLLWREMALGADDFVRRLLERIAQVADRLRADFAAEAVLRSALERAARHPE</sequence>
<reference evidence="1 2" key="1">
    <citation type="journal article" date="2019" name="Int. J. Syst. Evol. Microbiol.">
        <title>The Global Catalogue of Microorganisms (GCM) 10K type strain sequencing project: providing services to taxonomists for standard genome sequencing and annotation.</title>
        <authorList>
            <consortium name="The Broad Institute Genomics Platform"/>
            <consortium name="The Broad Institute Genome Sequencing Center for Infectious Disease"/>
            <person name="Wu L."/>
            <person name="Ma J."/>
        </authorList>
    </citation>
    <scope>NUCLEOTIDE SEQUENCE [LARGE SCALE GENOMIC DNA]</scope>
    <source>
        <strain evidence="1 2">JCM 6921</strain>
    </source>
</reference>
<protein>
    <submittedName>
        <fullName evidence="1">Uncharacterized protein</fullName>
    </submittedName>
</protein>
<dbReference type="RefSeq" id="WP_344632410.1">
    <property type="nucleotide sequence ID" value="NZ_BAAATJ010000019.1"/>
</dbReference>